<protein>
    <submittedName>
        <fullName evidence="1">Uncharacterized protein</fullName>
    </submittedName>
</protein>
<proteinExistence type="predicted"/>
<reference evidence="1" key="1">
    <citation type="submission" date="2024-03" db="EMBL/GenBank/DDBJ databases">
        <title>Diverse circular DNA viruses in blood, oral, and fecal samples of captive lemurs.</title>
        <authorList>
            <person name="Paietta E.N."/>
            <person name="Kraberger S."/>
            <person name="Lund M.C."/>
            <person name="Custer J.M."/>
            <person name="Vargas K.M."/>
            <person name="Ehmke E.E."/>
            <person name="Yoder A.D."/>
            <person name="Varsani A."/>
        </authorList>
    </citation>
    <scope>NUCLEOTIDE SEQUENCE</scope>
    <source>
        <strain evidence="1">Duke_24FF_1038</strain>
    </source>
</reference>
<dbReference type="EMBL" id="PP511497">
    <property type="protein sequence ID" value="XCD04717.1"/>
    <property type="molecule type" value="Genomic_DNA"/>
</dbReference>
<name>A0AAU8AZD7_9VIRU</name>
<accession>A0AAU8AZD7</accession>
<organism evidence="1">
    <name type="scientific">Dulem virus 71</name>
    <dbReference type="NCBI Taxonomy" id="3145782"/>
    <lineage>
        <taxon>Viruses</taxon>
        <taxon>Monodnaviria</taxon>
        <taxon>Loebvirae</taxon>
        <taxon>Hofneiviricota</taxon>
        <taxon>Faserviricetes</taxon>
        <taxon>Tubulavirales</taxon>
        <taxon>Inoviridae</taxon>
        <taxon>Inovirus</taxon>
    </lineage>
</organism>
<evidence type="ECO:0000313" key="1">
    <source>
        <dbReference type="EMBL" id="XCD04717.1"/>
    </source>
</evidence>
<sequence length="59" mass="7445">MCYYLYDLDDNLICFYQDVCEIKNKLFYEPKEINRKFRNSSYDFILLYIDNKTYKLYKI</sequence>